<gene>
    <name evidence="1" type="ORF">AB205_0178350</name>
</gene>
<evidence type="ECO:0000313" key="2">
    <source>
        <dbReference type="Proteomes" id="UP000228934"/>
    </source>
</evidence>
<protein>
    <submittedName>
        <fullName evidence="1">Uncharacterized protein</fullName>
    </submittedName>
</protein>
<dbReference type="AlphaFoldDB" id="A0A2G9RHU9"/>
<accession>A0A2G9RHU9</accession>
<dbReference type="Proteomes" id="UP000228934">
    <property type="component" value="Unassembled WGS sequence"/>
</dbReference>
<reference evidence="2" key="1">
    <citation type="journal article" date="2017" name="Nat. Commun.">
        <title>The North American bullfrog draft genome provides insight into hormonal regulation of long noncoding RNA.</title>
        <authorList>
            <person name="Hammond S.A."/>
            <person name="Warren R.L."/>
            <person name="Vandervalk B.P."/>
            <person name="Kucuk E."/>
            <person name="Khan H."/>
            <person name="Gibb E.A."/>
            <person name="Pandoh P."/>
            <person name="Kirk H."/>
            <person name="Zhao Y."/>
            <person name="Jones M."/>
            <person name="Mungall A.J."/>
            <person name="Coope R."/>
            <person name="Pleasance S."/>
            <person name="Moore R.A."/>
            <person name="Holt R.A."/>
            <person name="Round J.M."/>
            <person name="Ohora S."/>
            <person name="Walle B.V."/>
            <person name="Veldhoen N."/>
            <person name="Helbing C.C."/>
            <person name="Birol I."/>
        </authorList>
    </citation>
    <scope>NUCLEOTIDE SEQUENCE [LARGE SCALE GENOMIC DNA]</scope>
</reference>
<dbReference type="EMBL" id="KV940004">
    <property type="protein sequence ID" value="PIO27424.1"/>
    <property type="molecule type" value="Genomic_DNA"/>
</dbReference>
<name>A0A2G9RHU9_AQUCT</name>
<organism evidence="1 2">
    <name type="scientific">Aquarana catesbeiana</name>
    <name type="common">American bullfrog</name>
    <name type="synonym">Rana catesbeiana</name>
    <dbReference type="NCBI Taxonomy" id="8400"/>
    <lineage>
        <taxon>Eukaryota</taxon>
        <taxon>Metazoa</taxon>
        <taxon>Chordata</taxon>
        <taxon>Craniata</taxon>
        <taxon>Vertebrata</taxon>
        <taxon>Euteleostomi</taxon>
        <taxon>Amphibia</taxon>
        <taxon>Batrachia</taxon>
        <taxon>Anura</taxon>
        <taxon>Neobatrachia</taxon>
        <taxon>Ranoidea</taxon>
        <taxon>Ranidae</taxon>
        <taxon>Aquarana</taxon>
    </lineage>
</organism>
<proteinExistence type="predicted"/>
<evidence type="ECO:0000313" key="1">
    <source>
        <dbReference type="EMBL" id="PIO27424.1"/>
    </source>
</evidence>
<sequence length="79" mass="9458">MILQDIHFNCKTQHKTNPNVSLKSSKLVQIQASISKQYRLNVKSYLRYHDRRLCYSFPPPLTDRTYYTRVLRFIDTVHA</sequence>
<keyword evidence="2" id="KW-1185">Reference proteome</keyword>